<evidence type="ECO:0000256" key="1">
    <source>
        <dbReference type="ARBA" id="ARBA00012493"/>
    </source>
</evidence>
<dbReference type="Pfam" id="PF00078">
    <property type="entry name" value="RVT_1"/>
    <property type="match status" value="1"/>
</dbReference>
<evidence type="ECO:0000259" key="10">
    <source>
        <dbReference type="PROSITE" id="PS50878"/>
    </source>
</evidence>
<dbReference type="InterPro" id="IPR000477">
    <property type="entry name" value="RT_dom"/>
</dbReference>
<comment type="catalytic activity">
    <reaction evidence="9">
        <text>DNA(n) + a 2'-deoxyribonucleoside 5'-triphosphate = DNA(n+1) + diphosphate</text>
        <dbReference type="Rhea" id="RHEA:22508"/>
        <dbReference type="Rhea" id="RHEA-COMP:17339"/>
        <dbReference type="Rhea" id="RHEA-COMP:17340"/>
        <dbReference type="ChEBI" id="CHEBI:33019"/>
        <dbReference type="ChEBI" id="CHEBI:61560"/>
        <dbReference type="ChEBI" id="CHEBI:173112"/>
        <dbReference type="EC" id="2.7.7.49"/>
    </reaction>
</comment>
<keyword evidence="5" id="KW-0460">Magnesium</keyword>
<dbReference type="InterPro" id="IPR051083">
    <property type="entry name" value="GrpII_Intron_Splice-Mob/Def"/>
</dbReference>
<keyword evidence="12" id="KW-1185">Reference proteome</keyword>
<sequence length="452" mass="49517">MTANRFVRNLAAALLAGEWNVAGLRTSVYRATGKRFGWTPRFAKRVHTAHPAPPTFNELLVFLGRDPGFVRALAALATARYPADRFPVWHIFAPPEPPPHPRPDWASGLPPLPNEPALAEWLGVAVGQLLWLADPAGRNANTKGVRSYRVRWVPKPKGRARLLEIPVAPLKRVQRKLLADLLNHVPPHPAVHGFRPGRSAVTNATPHCGHAIVIRFDLADFFASVPVGRVLALFLALGYRESVARLLSGLCMTRLASNDWNERPNPLNDGSEHAARARLTSRHLPQGAPTSPALANLVAFRLDRRLAGLAAACGATYTRYADDLTFSGGELLRRNAARFVRSVTLATAEEGFALNRGKTCVMGCGGRQTVTGVVVNQRPNVPRAEFDRLKAILTNCVRHGPADQNRSGHPDFRSHLAGRVAYVAGVNPVRGRKLWALFDRITWPAAHTRPAR</sequence>
<evidence type="ECO:0000256" key="5">
    <source>
        <dbReference type="ARBA" id="ARBA00022842"/>
    </source>
</evidence>
<dbReference type="Proteomes" id="UP001272242">
    <property type="component" value="Unassembled WGS sequence"/>
</dbReference>
<proteinExistence type="inferred from homology"/>
<evidence type="ECO:0000256" key="3">
    <source>
        <dbReference type="ARBA" id="ARBA00022695"/>
    </source>
</evidence>
<dbReference type="PROSITE" id="PS50878">
    <property type="entry name" value="RT_POL"/>
    <property type="match status" value="1"/>
</dbReference>
<dbReference type="InterPro" id="IPR043502">
    <property type="entry name" value="DNA/RNA_pol_sf"/>
</dbReference>
<keyword evidence="6 11" id="KW-0695">RNA-directed DNA polymerase</keyword>
<evidence type="ECO:0000256" key="9">
    <source>
        <dbReference type="ARBA" id="ARBA00048173"/>
    </source>
</evidence>
<dbReference type="PRINTS" id="PR00866">
    <property type="entry name" value="RNADNAPOLMS"/>
</dbReference>
<accession>A0ABU5F585</accession>
<dbReference type="GO" id="GO:0003964">
    <property type="term" value="F:RNA-directed DNA polymerase activity"/>
    <property type="evidence" value="ECO:0007669"/>
    <property type="project" value="UniProtKB-KW"/>
</dbReference>
<comment type="similarity">
    <text evidence="8">Belongs to the bacterial reverse transcriptase family.</text>
</comment>
<evidence type="ECO:0000256" key="2">
    <source>
        <dbReference type="ARBA" id="ARBA00022679"/>
    </source>
</evidence>
<evidence type="ECO:0000256" key="4">
    <source>
        <dbReference type="ARBA" id="ARBA00022723"/>
    </source>
</evidence>
<dbReference type="InterPro" id="IPR000123">
    <property type="entry name" value="Reverse_transcriptase_msDNA"/>
</dbReference>
<organism evidence="11 12">
    <name type="scientific">Gemmata algarum</name>
    <dbReference type="NCBI Taxonomy" id="2975278"/>
    <lineage>
        <taxon>Bacteria</taxon>
        <taxon>Pseudomonadati</taxon>
        <taxon>Planctomycetota</taxon>
        <taxon>Planctomycetia</taxon>
        <taxon>Gemmatales</taxon>
        <taxon>Gemmataceae</taxon>
        <taxon>Gemmata</taxon>
    </lineage>
</organism>
<dbReference type="PANTHER" id="PTHR34047">
    <property type="entry name" value="NUCLEAR INTRON MATURASE 1, MITOCHONDRIAL-RELATED"/>
    <property type="match status" value="1"/>
</dbReference>
<evidence type="ECO:0000313" key="11">
    <source>
        <dbReference type="EMBL" id="MDY3562750.1"/>
    </source>
</evidence>
<protein>
    <recommendedName>
        <fullName evidence="1">RNA-directed DNA polymerase</fullName>
        <ecNumber evidence="1">2.7.7.49</ecNumber>
    </recommendedName>
</protein>
<keyword evidence="4" id="KW-0479">Metal-binding</keyword>
<feature type="domain" description="Reverse transcriptase" evidence="10">
    <location>
        <begin position="134"/>
        <end position="375"/>
    </location>
</feature>
<dbReference type="RefSeq" id="WP_320689033.1">
    <property type="nucleotide sequence ID" value="NZ_JAXBLV010000222.1"/>
</dbReference>
<comment type="caution">
    <text evidence="11">The sequence shown here is derived from an EMBL/GenBank/DDBJ whole genome shotgun (WGS) entry which is preliminary data.</text>
</comment>
<dbReference type="PANTHER" id="PTHR34047:SF7">
    <property type="entry name" value="RNA-DIRECTED DNA POLYMERASE"/>
    <property type="match status" value="1"/>
</dbReference>
<evidence type="ECO:0000256" key="6">
    <source>
        <dbReference type="ARBA" id="ARBA00022918"/>
    </source>
</evidence>
<keyword evidence="7" id="KW-0051">Antiviral defense</keyword>
<dbReference type="EMBL" id="JAXBLV010000222">
    <property type="protein sequence ID" value="MDY3562750.1"/>
    <property type="molecule type" value="Genomic_DNA"/>
</dbReference>
<keyword evidence="3" id="KW-0548">Nucleotidyltransferase</keyword>
<reference evidence="12" key="1">
    <citation type="journal article" date="2023" name="Mar. Drugs">
        <title>Gemmata algarum, a Novel Planctomycete Isolated from an Algal Mat, Displays Antimicrobial Activity.</title>
        <authorList>
            <person name="Kumar G."/>
            <person name="Kallscheuer N."/>
            <person name="Kashif M."/>
            <person name="Ahamad S."/>
            <person name="Jagadeeshwari U."/>
            <person name="Pannikurungottu S."/>
            <person name="Haufschild T."/>
            <person name="Kabuu M."/>
            <person name="Sasikala C."/>
            <person name="Jogler C."/>
            <person name="Ramana C."/>
        </authorList>
    </citation>
    <scope>NUCLEOTIDE SEQUENCE [LARGE SCALE GENOMIC DNA]</scope>
    <source>
        <strain evidence="12">JC673</strain>
    </source>
</reference>
<name>A0ABU5F585_9BACT</name>
<evidence type="ECO:0000313" key="12">
    <source>
        <dbReference type="Proteomes" id="UP001272242"/>
    </source>
</evidence>
<keyword evidence="2" id="KW-0808">Transferase</keyword>
<evidence type="ECO:0000256" key="8">
    <source>
        <dbReference type="ARBA" id="ARBA00034120"/>
    </source>
</evidence>
<dbReference type="CDD" id="cd03487">
    <property type="entry name" value="RT_Bac_retron_II"/>
    <property type="match status" value="1"/>
</dbReference>
<gene>
    <name evidence="11" type="ORF">R5W23_004228</name>
</gene>
<evidence type="ECO:0000256" key="7">
    <source>
        <dbReference type="ARBA" id="ARBA00023118"/>
    </source>
</evidence>
<dbReference type="SUPFAM" id="SSF56672">
    <property type="entry name" value="DNA/RNA polymerases"/>
    <property type="match status" value="1"/>
</dbReference>
<dbReference type="EC" id="2.7.7.49" evidence="1"/>